<dbReference type="HAMAP" id="MF_00834">
    <property type="entry name" value="BioA"/>
    <property type="match status" value="1"/>
</dbReference>
<feature type="binding site" evidence="7">
    <location>
        <position position="375"/>
    </location>
    <ligand>
        <name>substrate</name>
    </ligand>
</feature>
<keyword evidence="10" id="KW-1185">Reference proteome</keyword>
<dbReference type="InterPro" id="IPR015424">
    <property type="entry name" value="PyrdxlP-dep_Trfase"/>
</dbReference>
<evidence type="ECO:0000256" key="2">
    <source>
        <dbReference type="ARBA" id="ARBA00022576"/>
    </source>
</evidence>
<feature type="compositionally biased region" description="Basic residues" evidence="8">
    <location>
        <begin position="12"/>
        <end position="27"/>
    </location>
</feature>
<keyword evidence="7" id="KW-0963">Cytoplasm</keyword>
<dbReference type="Pfam" id="PF00202">
    <property type="entry name" value="Aminotran_3"/>
    <property type="match status" value="1"/>
</dbReference>
<comment type="function">
    <text evidence="7">Catalyzes the transfer of the alpha-amino group from S-adenosyl-L-methionine (SAM) to 7-keto-8-aminopelargonic acid (KAPA) to form 7,8-diaminopelargonic acid (DAPA). It is the only aminotransferase known to utilize SAM as an amino donor.</text>
</comment>
<dbReference type="PANTHER" id="PTHR42684:SF17">
    <property type="entry name" value="ADENOSYLMETHIONINE-8-AMINO-7-OXONONANOATE AMINOTRANSFERASE"/>
    <property type="match status" value="1"/>
</dbReference>
<feature type="binding site" evidence="7">
    <location>
        <position position="342"/>
    </location>
    <ligand>
        <name>substrate</name>
    </ligand>
</feature>
<feature type="binding site" evidence="7">
    <location>
        <begin position="183"/>
        <end position="184"/>
    </location>
    <ligand>
        <name>pyridoxal 5'-phosphate</name>
        <dbReference type="ChEBI" id="CHEBI:597326"/>
    </ligand>
</feature>
<dbReference type="InterPro" id="IPR015422">
    <property type="entry name" value="PyrdxlP-dep_Trfase_small"/>
</dbReference>
<evidence type="ECO:0000256" key="1">
    <source>
        <dbReference type="ARBA" id="ARBA00001933"/>
    </source>
</evidence>
<dbReference type="InterPro" id="IPR049704">
    <property type="entry name" value="Aminotrans_3_PPA_site"/>
</dbReference>
<dbReference type="GO" id="GO:0004015">
    <property type="term" value="F:adenosylmethionine-8-amino-7-oxononanoate transaminase activity"/>
    <property type="evidence" value="ECO:0007669"/>
    <property type="project" value="UniProtKB-EC"/>
</dbReference>
<dbReference type="InterPro" id="IPR015421">
    <property type="entry name" value="PyrdxlP-dep_Trfase_major"/>
</dbReference>
<comment type="pathway">
    <text evidence="7">Cofactor biosynthesis; biotin biosynthesis; 7,8-diaminononanoate from 8-amino-7-oxononanoate (SAM route): step 1/1.</text>
</comment>
<dbReference type="EMBL" id="JABUBU010000006">
    <property type="protein sequence ID" value="MBY6367018.1"/>
    <property type="molecule type" value="Genomic_DNA"/>
</dbReference>
<comment type="catalytic activity">
    <reaction evidence="7">
        <text>(8S)-8-amino-7-oxononanoate + S-adenosyl-L-methionine = S-adenosyl-4-methylsulfanyl-2-oxobutanoate + (7R,8S)-7,8-diammoniononanoate</text>
        <dbReference type="Rhea" id="RHEA:16861"/>
        <dbReference type="ChEBI" id="CHEBI:16490"/>
        <dbReference type="ChEBI" id="CHEBI:59789"/>
        <dbReference type="ChEBI" id="CHEBI:149468"/>
        <dbReference type="ChEBI" id="CHEBI:149469"/>
        <dbReference type="EC" id="2.6.1.62"/>
    </reaction>
</comment>
<dbReference type="PANTHER" id="PTHR42684">
    <property type="entry name" value="ADENOSYLMETHIONINE-8-AMINO-7-OXONONANOATE AMINOTRANSFERASE"/>
    <property type="match status" value="1"/>
</dbReference>
<feature type="binding site" evidence="7">
    <location>
        <begin position="376"/>
        <end position="377"/>
    </location>
    <ligand>
        <name>pyridoxal 5'-phosphate</name>
        <dbReference type="ChEBI" id="CHEBI:597326"/>
    </ligand>
</feature>
<keyword evidence="3 7" id="KW-0808">Transferase</keyword>
<dbReference type="Gene3D" id="3.90.1150.10">
    <property type="entry name" value="Aspartate Aminotransferase, domain 1"/>
    <property type="match status" value="1"/>
</dbReference>
<dbReference type="InterPro" id="IPR005815">
    <property type="entry name" value="BioA"/>
</dbReference>
<comment type="subcellular location">
    <subcellularLocation>
        <location evidence="7">Cytoplasm</location>
    </subcellularLocation>
</comment>
<keyword evidence="4 7" id="KW-0949">S-adenosyl-L-methionine</keyword>
<dbReference type="PROSITE" id="PS00600">
    <property type="entry name" value="AA_TRANSFER_CLASS_3"/>
    <property type="match status" value="1"/>
</dbReference>
<dbReference type="SUPFAM" id="SSF53383">
    <property type="entry name" value="PLP-dependent transferases"/>
    <property type="match status" value="1"/>
</dbReference>
<evidence type="ECO:0000256" key="4">
    <source>
        <dbReference type="ARBA" id="ARBA00022691"/>
    </source>
</evidence>
<protein>
    <recommendedName>
        <fullName evidence="7">Adenosylmethionine-8-amino-7-oxononanoate aminotransferase</fullName>
        <ecNumber evidence="7">2.6.1.62</ecNumber>
    </recommendedName>
    <alternativeName>
        <fullName evidence="7">7,8-diamino-pelargonic acid aminotransferase</fullName>
        <shortName evidence="7">DAPA AT</shortName>
        <shortName evidence="7">DAPA aminotransferase</shortName>
    </alternativeName>
    <alternativeName>
        <fullName evidence="7">7,8-diaminononanoate synthase</fullName>
        <shortName evidence="7">DANS</shortName>
    </alternativeName>
    <alternativeName>
        <fullName evidence="7">Diaminopelargonic acid synthase</fullName>
    </alternativeName>
</protein>
<comment type="similarity">
    <text evidence="7">Belongs to the class-III pyridoxal-phosphate-dependent aminotransferase family. BioA subfamily.</text>
</comment>
<sequence length="498" mass="53284">MRLAEHSIPPGPHRHRGRTPRRRRRPGPRSLGAAHPAPLTVRDARRCVTVGPVTPTAPPTTTTPPTLADDHVSDIDARHVWHPYSGFDVPGRPVARPWVVREASGVRLHLADGRSLIDGMSSWWAAVHGYRHPVLDAAVTDQLGRMSHVMFGGLTHEPAARLAELLVTVTPDGLDRVFFCDSGSVSVEVAVKMCLQYWRARGRPEKRRLLTWRGGYHGDTFTPMSVCDPEGGMHAAWSGVLTEQIFVDAPPPHRDDTYADLLTRAVHDHRDEIAAVIVEPVVQGAGGMRFHDPSYLATLRRACDDAGVLLIFDEIATGFGRTGTLFAADAAGVTPDVLCVGKALTGGYLSLAATLCTAEVATTISAGPAGGLMHGPTFMANPLACAVAVASTELLLSRDWRSEVALVESELRTGLEPARALAGVRDVRVQGAIAVVEMETAVDVGRAAAAAAADGVWLRPFRNLVYAMPPYVCTRPEVRAIAGAMVRAAAVESEAAES</sequence>
<dbReference type="Gene3D" id="3.40.640.10">
    <property type="entry name" value="Type I PLP-dependent aspartate aminotransferase-like (Major domain)"/>
    <property type="match status" value="1"/>
</dbReference>
<evidence type="ECO:0000256" key="5">
    <source>
        <dbReference type="ARBA" id="ARBA00022756"/>
    </source>
</evidence>
<evidence type="ECO:0000256" key="6">
    <source>
        <dbReference type="ARBA" id="ARBA00022898"/>
    </source>
</evidence>
<comment type="subunit">
    <text evidence="7">Homodimer.</text>
</comment>
<comment type="cofactor">
    <cofactor evidence="1 7">
        <name>pyridoxal 5'-phosphate</name>
        <dbReference type="ChEBI" id="CHEBI:597326"/>
    </cofactor>
</comment>
<evidence type="ECO:0000313" key="10">
    <source>
        <dbReference type="Proteomes" id="UP000825228"/>
    </source>
</evidence>
<organism evidence="9 10">
    <name type="scientific">Rhodococcoides corynebacterioides</name>
    <dbReference type="NCBI Taxonomy" id="53972"/>
    <lineage>
        <taxon>Bacteria</taxon>
        <taxon>Bacillati</taxon>
        <taxon>Actinomycetota</taxon>
        <taxon>Actinomycetes</taxon>
        <taxon>Mycobacteriales</taxon>
        <taxon>Nocardiaceae</taxon>
        <taxon>Rhodococcoides</taxon>
    </lineage>
</organism>
<evidence type="ECO:0000256" key="8">
    <source>
        <dbReference type="SAM" id="MobiDB-lite"/>
    </source>
</evidence>
<feature type="region of interest" description="Disordered" evidence="8">
    <location>
        <begin position="1"/>
        <end position="67"/>
    </location>
</feature>
<proteinExistence type="inferred from homology"/>
<keyword evidence="5 7" id="KW-0093">Biotin biosynthesis</keyword>
<evidence type="ECO:0000256" key="3">
    <source>
        <dbReference type="ARBA" id="ARBA00022679"/>
    </source>
</evidence>
<comment type="caution">
    <text evidence="9">The sequence shown here is derived from an EMBL/GenBank/DDBJ whole genome shotgun (WGS) entry which is preliminary data.</text>
</comment>
<accession>A0ABS7P3Q2</accession>
<feature type="binding site" evidence="7">
    <location>
        <position position="459"/>
    </location>
    <ligand>
        <name>substrate</name>
    </ligand>
</feature>
<feature type="binding site" evidence="7">
    <location>
        <position position="313"/>
    </location>
    <ligand>
        <name>pyridoxal 5'-phosphate</name>
        <dbReference type="ChEBI" id="CHEBI:597326"/>
    </ligand>
</feature>
<feature type="site" description="Participates in the substrate recognition with KAPA and in a stacking interaction with the adenine ring of SAM" evidence="7">
    <location>
        <position position="84"/>
    </location>
</feature>
<evidence type="ECO:0000313" key="9">
    <source>
        <dbReference type="EMBL" id="MBY6367018.1"/>
    </source>
</evidence>
<feature type="modified residue" description="N6-(pyridoxal phosphate)lysine" evidence="7">
    <location>
        <position position="342"/>
    </location>
</feature>
<dbReference type="NCBIfam" id="TIGR00508">
    <property type="entry name" value="bioA"/>
    <property type="match status" value="1"/>
</dbReference>
<dbReference type="EC" id="2.6.1.62" evidence="7"/>
<dbReference type="Proteomes" id="UP000825228">
    <property type="component" value="Unassembled WGS sequence"/>
</dbReference>
<reference evidence="9 10" key="1">
    <citation type="submission" date="2020-06" db="EMBL/GenBank/DDBJ databases">
        <title>Taxonomy, biology and ecology of Rhodococcus bacteria occurring in California pistachio and other woody hosts as revealed by genome sequence analyses.</title>
        <authorList>
            <person name="Gai Y."/>
            <person name="Riely B."/>
        </authorList>
    </citation>
    <scope>NUCLEOTIDE SEQUENCE [LARGE SCALE GENOMIC DNA]</scope>
    <source>
        <strain evidence="9 10">BP-281</strain>
    </source>
</reference>
<evidence type="ECO:0000256" key="7">
    <source>
        <dbReference type="HAMAP-Rule" id="MF_00834"/>
    </source>
</evidence>
<gene>
    <name evidence="7" type="primary">bioA</name>
    <name evidence="9" type="ORF">HQ603_09645</name>
</gene>
<feature type="binding site" evidence="7">
    <location>
        <position position="216"/>
    </location>
    <ligand>
        <name>substrate</name>
    </ligand>
</feature>
<dbReference type="CDD" id="cd00610">
    <property type="entry name" value="OAT_like"/>
    <property type="match status" value="1"/>
</dbReference>
<dbReference type="NCBIfam" id="NF004624">
    <property type="entry name" value="PRK05964.1"/>
    <property type="match status" value="1"/>
</dbReference>
<dbReference type="InterPro" id="IPR005814">
    <property type="entry name" value="Aminotrans_3"/>
</dbReference>
<feature type="binding site" evidence="7">
    <location>
        <position position="123"/>
    </location>
    <ligand>
        <name>substrate</name>
    </ligand>
</feature>
<name>A0ABS7P3Q2_9NOCA</name>
<keyword evidence="2 7" id="KW-0032">Aminotransferase</keyword>
<keyword evidence="6 7" id="KW-0663">Pyridoxal phosphate</keyword>